<feature type="transmembrane region" description="Helical" evidence="6">
    <location>
        <begin position="36"/>
        <end position="57"/>
    </location>
</feature>
<dbReference type="SUPFAM" id="SSF54427">
    <property type="entry name" value="NTF2-like"/>
    <property type="match status" value="1"/>
</dbReference>
<evidence type="ECO:0000256" key="2">
    <source>
        <dbReference type="ARBA" id="ARBA00022692"/>
    </source>
</evidence>
<evidence type="ECO:0000256" key="1">
    <source>
        <dbReference type="ARBA" id="ARBA00004167"/>
    </source>
</evidence>
<evidence type="ECO:0000256" key="5">
    <source>
        <dbReference type="SAM" id="MobiDB-lite"/>
    </source>
</evidence>
<evidence type="ECO:0000313" key="9">
    <source>
        <dbReference type="Proteomes" id="UP001556170"/>
    </source>
</evidence>
<comment type="caution">
    <text evidence="8">The sequence shown here is derived from an EMBL/GenBank/DDBJ whole genome shotgun (WGS) entry which is preliminary data.</text>
</comment>
<gene>
    <name evidence="8" type="ORF">ABQJ56_15305</name>
</gene>
<feature type="domain" description="Bacterial virulence protein VirB8" evidence="7">
    <location>
        <begin position="20"/>
        <end position="238"/>
    </location>
</feature>
<keyword evidence="3 6" id="KW-1133">Transmembrane helix</keyword>
<dbReference type="CDD" id="cd16424">
    <property type="entry name" value="VirB8"/>
    <property type="match status" value="1"/>
</dbReference>
<feature type="region of interest" description="Disordered" evidence="5">
    <location>
        <begin position="240"/>
        <end position="312"/>
    </location>
</feature>
<dbReference type="Gene3D" id="3.10.450.230">
    <property type="entry name" value="VirB8 protein"/>
    <property type="match status" value="1"/>
</dbReference>
<dbReference type="Proteomes" id="UP001556170">
    <property type="component" value="Unassembled WGS sequence"/>
</dbReference>
<dbReference type="InterPro" id="IPR032710">
    <property type="entry name" value="NTF2-like_dom_sf"/>
</dbReference>
<keyword evidence="2 6" id="KW-0812">Transmembrane</keyword>
<dbReference type="EMBL" id="JBFOHL010000016">
    <property type="protein sequence ID" value="MEW9625596.1"/>
    <property type="molecule type" value="Genomic_DNA"/>
</dbReference>
<keyword evidence="9" id="KW-1185">Reference proteome</keyword>
<evidence type="ECO:0000313" key="8">
    <source>
        <dbReference type="EMBL" id="MEW9625596.1"/>
    </source>
</evidence>
<dbReference type="RefSeq" id="WP_367845886.1">
    <property type="nucleotide sequence ID" value="NZ_JBFOHL010000016.1"/>
</dbReference>
<accession>A0ABV3QTB4</accession>
<evidence type="ECO:0000256" key="3">
    <source>
        <dbReference type="ARBA" id="ARBA00022989"/>
    </source>
</evidence>
<keyword evidence="4 6" id="KW-0472">Membrane</keyword>
<dbReference type="InterPro" id="IPR007430">
    <property type="entry name" value="VirB8"/>
</dbReference>
<organism evidence="8 9">
    <name type="scientific">Rhodanobacter geophilus</name>
    <dbReference type="NCBI Taxonomy" id="3162488"/>
    <lineage>
        <taxon>Bacteria</taxon>
        <taxon>Pseudomonadati</taxon>
        <taxon>Pseudomonadota</taxon>
        <taxon>Gammaproteobacteria</taxon>
        <taxon>Lysobacterales</taxon>
        <taxon>Rhodanobacteraceae</taxon>
        <taxon>Rhodanobacter</taxon>
    </lineage>
</organism>
<protein>
    <submittedName>
        <fullName evidence="8">VirB8/TrbF family protein</fullName>
    </submittedName>
</protein>
<evidence type="ECO:0000256" key="6">
    <source>
        <dbReference type="SAM" id="Phobius"/>
    </source>
</evidence>
<proteinExistence type="predicted"/>
<evidence type="ECO:0000259" key="7">
    <source>
        <dbReference type="Pfam" id="PF04335"/>
    </source>
</evidence>
<reference evidence="8 9" key="1">
    <citation type="submission" date="2024-06" db="EMBL/GenBank/DDBJ databases">
        <authorList>
            <person name="Woo H."/>
        </authorList>
    </citation>
    <scope>NUCLEOTIDE SEQUENCE [LARGE SCALE GENOMIC DNA]</scope>
    <source>
        <strain evidence="8 9">S2-g</strain>
    </source>
</reference>
<sequence length="312" mass="33590">MLKKNSSGRKIDETIAKSVNFELTIADLAKRSERRAWMVAFGAVGMSLILAGGYFYMLPLKQKVPYLVMADAYTGTSTVARLTDDVAQHRISTSEAINRSNVAHFVLARESYDLSLLNLGDWTTVQTMSSPGVRAAYTLLYTSTNPDGLYKKYGKDTAIRVKLLSIVLTGGGPGMTPKGATVRFQRTLYDKRSGGTQPLDNKIATMSFAYKSNLDMDDQSRIQNPLGFWVTEYRVDDDYSSAPPAEVQNTRPLAVPAQSIDPPTMPEPSSSAATVPSQTAATSLPPASVVAGRPTQAPVQTAGSPATGVGRP</sequence>
<dbReference type="Pfam" id="PF04335">
    <property type="entry name" value="VirB8"/>
    <property type="match status" value="1"/>
</dbReference>
<comment type="subcellular location">
    <subcellularLocation>
        <location evidence="1">Membrane</location>
        <topology evidence="1">Single-pass membrane protein</topology>
    </subcellularLocation>
</comment>
<name>A0ABV3QTB4_9GAMM</name>
<evidence type="ECO:0000256" key="4">
    <source>
        <dbReference type="ARBA" id="ARBA00023136"/>
    </source>
</evidence>
<feature type="compositionally biased region" description="Polar residues" evidence="5">
    <location>
        <begin position="267"/>
        <end position="282"/>
    </location>
</feature>